<reference evidence="2 4" key="1">
    <citation type="journal article" date="2020" name="Stud. Mycol.">
        <title>101 Dothideomycetes genomes: a test case for predicting lifestyles and emergence of pathogens.</title>
        <authorList>
            <person name="Haridas S."/>
            <person name="Albert R."/>
            <person name="Binder M."/>
            <person name="Bloem J."/>
            <person name="Labutti K."/>
            <person name="Salamov A."/>
            <person name="Andreopoulos B."/>
            <person name="Baker S."/>
            <person name="Barry K."/>
            <person name="Bills G."/>
            <person name="Bluhm B."/>
            <person name="Cannon C."/>
            <person name="Castanera R."/>
            <person name="Culley D."/>
            <person name="Daum C."/>
            <person name="Ezra D."/>
            <person name="Gonzalez J."/>
            <person name="Henrissat B."/>
            <person name="Kuo A."/>
            <person name="Liang C."/>
            <person name="Lipzen A."/>
            <person name="Lutzoni F."/>
            <person name="Magnuson J."/>
            <person name="Mondo S."/>
            <person name="Nolan M."/>
            <person name="Ohm R."/>
            <person name="Pangilinan J."/>
            <person name="Park H.-J."/>
            <person name="Ramirez L."/>
            <person name="Alfaro M."/>
            <person name="Sun H."/>
            <person name="Tritt A."/>
            <person name="Yoshinaga Y."/>
            <person name="Zwiers L.-H."/>
            <person name="Turgeon B."/>
            <person name="Goodwin S."/>
            <person name="Spatafora J."/>
            <person name="Crous P."/>
            <person name="Grigoriev I."/>
        </authorList>
    </citation>
    <scope>NUCLEOTIDE SEQUENCE</scope>
    <source>
        <strain evidence="2 4">CBS 304.34</strain>
    </source>
</reference>
<dbReference type="PANTHER" id="PTHR33112">
    <property type="entry name" value="DOMAIN PROTEIN, PUTATIVE-RELATED"/>
    <property type="match status" value="1"/>
</dbReference>
<reference evidence="4" key="3">
    <citation type="submission" date="2025-04" db="UniProtKB">
        <authorList>
            <consortium name="RefSeq"/>
        </authorList>
    </citation>
    <scope>IDENTIFICATION</scope>
    <source>
        <strain evidence="4">CBS 304.34</strain>
    </source>
</reference>
<gene>
    <name evidence="2 4" type="ORF">BDZ99DRAFT_516738</name>
</gene>
<dbReference type="AlphaFoldDB" id="A0A6A6Z1R6"/>
<dbReference type="EMBL" id="MU003695">
    <property type="protein sequence ID" value="KAF2814125.1"/>
    <property type="molecule type" value="Genomic_DNA"/>
</dbReference>
<evidence type="ECO:0000313" key="2">
    <source>
        <dbReference type="EMBL" id="KAF2814125.1"/>
    </source>
</evidence>
<sequence>MTLRARAHSCRHCQTITIEVPKPNSDKNDDKAPLLFKLNGLKVEAAAADGCDFLAWALRELEHNERNVDGYGVEEGWKVDDQWEFAGNFYHKDIRNDGMCPQRLLCHWSLKGEKRFWTGEFGHFGILAEEDDPAARYAPWRPSNQSRSSDAAFSKARTWLKECLDDHSFEDCNATSVETMPTRVIDIDWSHDRLEPNLRLLVSPPREPYVALSYVWGGDQPMKTTKANLVPRCQELVFSDLHLTIQDAIRTTWNLSRRLLWVDSLCIIQDDPDDKVIEIAMMPEIYRNADLTISVACAASSQEGFLGNVVVPSLRAISIRLPYRCPDGKMGSIIVFSEPGEGRAIDPIEKRAWTLQESFLSRRILRYGTLYCSWVCRGHLKVNDPGRSLLEDLQWNTDYMLLNRKMAIYSRSTSSDIKDIRQQWRYIIEEYSSRSLSEHSDRLSAISALARFFGQRLSGQYAAGIWLEDLAQLLWTRASSPCKQRPEPCLAPSWSWASVDASSVIKFRHQDEYSQKFLDLDPKLRLMSHNITPADPFHASIGGHIEMEGLVRQAIWVYNDSLYQLGPGGLEEDTKLNTFSDTIEDASSNTLRSHLVWCLQICHYQSGRGPFGLILKTEDEQTWRRVGVYGTSMEPVLGSHRANKVRPPTAIMDRWISKHELRKIVIE</sequence>
<protein>
    <submittedName>
        <fullName evidence="2 4">HET-domain-containing protein</fullName>
    </submittedName>
</protein>
<reference evidence="4" key="2">
    <citation type="submission" date="2020-04" db="EMBL/GenBank/DDBJ databases">
        <authorList>
            <consortium name="NCBI Genome Project"/>
        </authorList>
    </citation>
    <scope>NUCLEOTIDE SEQUENCE</scope>
    <source>
        <strain evidence="4">CBS 304.34</strain>
    </source>
</reference>
<accession>A0A6A6Z1R6</accession>
<dbReference type="InterPro" id="IPR010730">
    <property type="entry name" value="HET"/>
</dbReference>
<dbReference type="PANTHER" id="PTHR33112:SF16">
    <property type="entry name" value="HETEROKARYON INCOMPATIBILITY DOMAIN-CONTAINING PROTEIN"/>
    <property type="match status" value="1"/>
</dbReference>
<dbReference type="OrthoDB" id="5125733at2759"/>
<evidence type="ECO:0000313" key="4">
    <source>
        <dbReference type="RefSeq" id="XP_033581089.1"/>
    </source>
</evidence>
<organism evidence="2">
    <name type="scientific">Mytilinidion resinicola</name>
    <dbReference type="NCBI Taxonomy" id="574789"/>
    <lineage>
        <taxon>Eukaryota</taxon>
        <taxon>Fungi</taxon>
        <taxon>Dikarya</taxon>
        <taxon>Ascomycota</taxon>
        <taxon>Pezizomycotina</taxon>
        <taxon>Dothideomycetes</taxon>
        <taxon>Pleosporomycetidae</taxon>
        <taxon>Mytilinidiales</taxon>
        <taxon>Mytilinidiaceae</taxon>
        <taxon>Mytilinidion</taxon>
    </lineage>
</organism>
<keyword evidence="3" id="KW-1185">Reference proteome</keyword>
<dbReference type="Proteomes" id="UP000504636">
    <property type="component" value="Unplaced"/>
</dbReference>
<dbReference type="Pfam" id="PF06985">
    <property type="entry name" value="HET"/>
    <property type="match status" value="1"/>
</dbReference>
<name>A0A6A6Z1R6_9PEZI</name>
<evidence type="ECO:0000259" key="1">
    <source>
        <dbReference type="Pfam" id="PF06985"/>
    </source>
</evidence>
<feature type="domain" description="Heterokaryon incompatibility" evidence="1">
    <location>
        <begin position="209"/>
        <end position="357"/>
    </location>
</feature>
<proteinExistence type="predicted"/>
<dbReference type="GeneID" id="54465991"/>
<evidence type="ECO:0000313" key="3">
    <source>
        <dbReference type="Proteomes" id="UP000504636"/>
    </source>
</evidence>
<dbReference type="RefSeq" id="XP_033581089.1">
    <property type="nucleotide sequence ID" value="XM_033725098.1"/>
</dbReference>